<dbReference type="PANTHER" id="PTHR23079">
    <property type="entry name" value="RNA-DEPENDENT RNA POLYMERASE"/>
    <property type="match status" value="1"/>
</dbReference>
<reference evidence="5" key="1">
    <citation type="journal article" date="2016" name="Genome Announc.">
        <title>Genome sequence of Ustilaginoidea virens IPU010, a rice pathogenic fungus causing false smut.</title>
        <authorList>
            <person name="Kumagai T."/>
            <person name="Ishii T."/>
            <person name="Terai G."/>
            <person name="Umemura M."/>
            <person name="Machida M."/>
            <person name="Asai K."/>
        </authorList>
    </citation>
    <scope>NUCLEOTIDE SEQUENCE [LARGE SCALE GENOMIC DNA]</scope>
    <source>
        <strain evidence="5">IPU010</strain>
    </source>
</reference>
<dbReference type="GO" id="GO:0031380">
    <property type="term" value="C:nuclear RNA-directed RNA polymerase complex"/>
    <property type="evidence" value="ECO:0007669"/>
    <property type="project" value="TreeGrafter"/>
</dbReference>
<dbReference type="InterPro" id="IPR057503">
    <property type="entry name" value="PH_RdRP"/>
</dbReference>
<feature type="domain" description="RdRP-like PH" evidence="3">
    <location>
        <begin position="142"/>
        <end position="223"/>
    </location>
</feature>
<comment type="catalytic activity">
    <reaction evidence="1">
        <text>RNA(n) + a ribonucleoside 5'-triphosphate = RNA(n+1) + diphosphate</text>
        <dbReference type="Rhea" id="RHEA:21248"/>
        <dbReference type="Rhea" id="RHEA-COMP:14527"/>
        <dbReference type="Rhea" id="RHEA-COMP:17342"/>
        <dbReference type="ChEBI" id="CHEBI:33019"/>
        <dbReference type="ChEBI" id="CHEBI:61557"/>
        <dbReference type="ChEBI" id="CHEBI:140395"/>
        <dbReference type="EC" id="2.7.7.48"/>
    </reaction>
</comment>
<evidence type="ECO:0000313" key="4">
    <source>
        <dbReference type="EMBL" id="GAO19164.1"/>
    </source>
</evidence>
<dbReference type="Pfam" id="PF25358">
    <property type="entry name" value="PH_fung_RdRP"/>
    <property type="match status" value="1"/>
</dbReference>
<evidence type="ECO:0000259" key="3">
    <source>
        <dbReference type="Pfam" id="PF25358"/>
    </source>
</evidence>
<comment type="caution">
    <text evidence="4">The sequence shown here is derived from an EMBL/GenBank/DDBJ whole genome shotgun (WGS) entry which is preliminary data.</text>
</comment>
<evidence type="ECO:0000313" key="5">
    <source>
        <dbReference type="Proteomes" id="UP000054053"/>
    </source>
</evidence>
<dbReference type="Proteomes" id="UP000054053">
    <property type="component" value="Unassembled WGS sequence"/>
</dbReference>
<keyword evidence="1" id="KW-0548">Nucleotidyltransferase</keyword>
<protein>
    <recommendedName>
        <fullName evidence="1">RNA-dependent RNA polymerase</fullName>
        <ecNumber evidence="1">2.7.7.48</ecNumber>
    </recommendedName>
</protein>
<gene>
    <name evidence="4" type="ORF">UVI_02061450</name>
</gene>
<keyword evidence="1" id="KW-0694">RNA-binding</keyword>
<dbReference type="GO" id="GO:0003968">
    <property type="term" value="F:RNA-directed RNA polymerase activity"/>
    <property type="evidence" value="ECO:0007669"/>
    <property type="project" value="UniProtKB-KW"/>
</dbReference>
<keyword evidence="1" id="KW-0808">Transferase</keyword>
<organism evidence="4 5">
    <name type="scientific">Ustilaginoidea virens</name>
    <name type="common">Rice false smut fungus</name>
    <name type="synonym">Villosiclava virens</name>
    <dbReference type="NCBI Taxonomy" id="1159556"/>
    <lineage>
        <taxon>Eukaryota</taxon>
        <taxon>Fungi</taxon>
        <taxon>Dikarya</taxon>
        <taxon>Ascomycota</taxon>
        <taxon>Pezizomycotina</taxon>
        <taxon>Sordariomycetes</taxon>
        <taxon>Hypocreomycetidae</taxon>
        <taxon>Hypocreales</taxon>
        <taxon>Clavicipitaceae</taxon>
        <taxon>Ustilaginoidea</taxon>
    </lineage>
</organism>
<sequence>MEVILKNIPSTLTDDNFKRELIPFMNALGIVDWTVDKPRRKPHAWISFLQAADGVKFLKKHGQIGALKAPSISTSAPRKSRGEVGSGYIARLHILSNAVYAFKSHSEPKDLVLQSLRHERDERLKAPDQQGRRAPAIACTLKNVSCGRIILEPPHMGLKFIQQASSDQLYNAKFGRQCLTVTLLEAVRLDIPYDMVQEVIADDRAGTITLVLEESPRFYSKLPVRRPGDAGKWERLTACPLWVDREPLHCLVYQLVPAMDYHGVIRSLKNQDILSLSQQAMPALYPPLSADEDSVAAMKVFEGRIVGAATLREAPVPFPILFQTQALVWNNYLHPRGGLLVLDEVQRLVRKSTQQGTELPLSADVMKRLFQSIPYPVPGADLTLADPSSLLPQWQEGTLEMRSQDPTRTGLYGPSLPQHQAWVFKALVTPTRILLQGPDAESKNRVLRMFKHHTDYFLRVSFCDENGQDLAYSPRVVNDNVYERYRRVVMDGIRVAGRQFSFLGFSHSSLRSHSTWFLAPFVDSNLQRQDRDTILAALGDFRDIRVPAKCAARIGQAFSETPYAVDLFKAGIKVRYIPEVKSADGGRVFSDGVGTISPEAMHELWKALPMSPTCFQIRWGGAKGMLALDPRLQGKLICVRKESMMKFPSRDVQELGICDAATKPLRLYLNRQIIKILEDMGTRPRWFMSLQEKALNILRGVTATATNTSKFLRAQDIGRPLSLPSLIKQLDSMNIDYRRDSFLQSVVEHTVLRELRLLKYKARIPVERGVTLFGIMDETGLLQEGEVYITYDKSIHANQKHAVADGRVLVTRSPALHPGDIQPVKMVTPPEAHPLRALRNCIVFSQKGSRDLPSQLSGGDLDGDLYNIIWDDAALPKKRFSPADYPRVVPVPLDRDVSRVDIADFFINFMKSDILGLIANRHQIIADVQPDGTYDATCVKLAEMHSTAVDYSKTGIPVNATDMPKAPRSRPDFLAPAPPLKVYELGQIEHIVEEEASDNEDGMGVAKPRYHRSEKILGRLYRDIDEKRIWSEDIHRTISRAGPSVWDQLLGRIEGELSLYGIEPRDNFVPDRGCSYEESMYDNMWHFSDNPRKSLSEADVFCGSVLNLRGRQTRQQRDTSKKLKDEADRLMTWVSKLIRNQNSGDEPDTGKEEAVQLCMTCVVVGCATEERNSKQDQLHSFRVVAAACLLKEMADLRSRKRMVAS</sequence>
<feature type="domain" description="RDRP core" evidence="2">
    <location>
        <begin position="428"/>
        <end position="1024"/>
    </location>
</feature>
<dbReference type="GO" id="GO:0003723">
    <property type="term" value="F:RNA binding"/>
    <property type="evidence" value="ECO:0007669"/>
    <property type="project" value="UniProtKB-KW"/>
</dbReference>
<keyword evidence="1" id="KW-0696">RNA-directed RNA polymerase</keyword>
<evidence type="ECO:0000256" key="1">
    <source>
        <dbReference type="RuleBase" id="RU363098"/>
    </source>
</evidence>
<dbReference type="InterPro" id="IPR057596">
    <property type="entry name" value="RDRP_core"/>
</dbReference>
<comment type="similarity">
    <text evidence="1">Belongs to the RdRP family.</text>
</comment>
<accession>A0A1B5L6E3</accession>
<dbReference type="Pfam" id="PF05183">
    <property type="entry name" value="RdRP"/>
    <property type="match status" value="1"/>
</dbReference>
<dbReference type="EMBL" id="BBTG02000069">
    <property type="protein sequence ID" value="GAO19164.1"/>
    <property type="molecule type" value="Genomic_DNA"/>
</dbReference>
<dbReference type="AlphaFoldDB" id="A0A1B5L6E3"/>
<name>A0A1B5L6E3_USTVR</name>
<evidence type="ECO:0000259" key="2">
    <source>
        <dbReference type="Pfam" id="PF05183"/>
    </source>
</evidence>
<dbReference type="PANTHER" id="PTHR23079:SF17">
    <property type="entry name" value="RNA-DEPENDENT RNA POLYMERASE"/>
    <property type="match status" value="1"/>
</dbReference>
<dbReference type="EC" id="2.7.7.48" evidence="1"/>
<proteinExistence type="inferred from homology"/>
<dbReference type="GO" id="GO:0030422">
    <property type="term" value="P:siRNA processing"/>
    <property type="evidence" value="ECO:0007669"/>
    <property type="project" value="TreeGrafter"/>
</dbReference>
<dbReference type="InterPro" id="IPR007855">
    <property type="entry name" value="RDRP"/>
</dbReference>